<protein>
    <submittedName>
        <fullName evidence="2">DUF3810 domain-containing protein</fullName>
    </submittedName>
</protein>
<feature type="transmembrane region" description="Helical" evidence="1">
    <location>
        <begin position="48"/>
        <end position="75"/>
    </location>
</feature>
<dbReference type="EMBL" id="JACVXB010000006">
    <property type="protein sequence ID" value="MBD0833177.1"/>
    <property type="molecule type" value="Genomic_DNA"/>
</dbReference>
<keyword evidence="3" id="KW-1185">Reference proteome</keyword>
<sequence length="357" mass="41565">MPKKNKTIIALLLVPQYLLVKLLSKHPEFIETYYSNGVYPLISKIFRFFLGWFPFSFGDVIYALALIYIVRWLFLNRKRVYRDTIQWLIDIFAAVSIVYGLFHLCWGLNYHRLPLHKNLNLNADYTTEQLVDVTNKLINTSNKIHLKITQNDTVKVVIPYNKSEILNLAPLGYQNLKSIFPHLDYHPKSVKKSLFSYPLTYMGFSGYLNPLTNEAQVDAIIPTIKIPTTSSHEIAHQLGYAAENEANFIGCLAAINHDDIYFNYAGYTFGLRYCLNEIYSRDECLYEDLIADVNEGILKNYKETRDFWEAHQNPFEPLFKLFYSNYLKANQQTKGMESYSYVVALLSNYFDYNSSVN</sequence>
<name>A0A8J6U9G8_9FLAO</name>
<accession>A0A8J6U9G8</accession>
<proteinExistence type="predicted"/>
<reference evidence="2 3" key="1">
    <citation type="submission" date="2020-09" db="EMBL/GenBank/DDBJ databases">
        <title>TT11 complete genome.</title>
        <authorList>
            <person name="Wu Z."/>
        </authorList>
    </citation>
    <scope>NUCLEOTIDE SEQUENCE [LARGE SCALE GENOMIC DNA]</scope>
    <source>
        <strain evidence="2 3">TT11</strain>
    </source>
</reference>
<keyword evidence="1" id="KW-0472">Membrane</keyword>
<dbReference type="Proteomes" id="UP000600588">
    <property type="component" value="Unassembled WGS sequence"/>
</dbReference>
<comment type="caution">
    <text evidence="2">The sequence shown here is derived from an EMBL/GenBank/DDBJ whole genome shotgun (WGS) entry which is preliminary data.</text>
</comment>
<organism evidence="2 3">
    <name type="scientific">Aestuariibaculum sediminum</name>
    <dbReference type="NCBI Taxonomy" id="2770637"/>
    <lineage>
        <taxon>Bacteria</taxon>
        <taxon>Pseudomonadati</taxon>
        <taxon>Bacteroidota</taxon>
        <taxon>Flavobacteriia</taxon>
        <taxon>Flavobacteriales</taxon>
        <taxon>Flavobacteriaceae</taxon>
    </lineage>
</organism>
<dbReference type="RefSeq" id="WP_188230960.1">
    <property type="nucleotide sequence ID" value="NZ_JACVXB010000006.1"/>
</dbReference>
<evidence type="ECO:0000313" key="2">
    <source>
        <dbReference type="EMBL" id="MBD0833177.1"/>
    </source>
</evidence>
<keyword evidence="1" id="KW-1133">Transmembrane helix</keyword>
<dbReference type="Pfam" id="PF12725">
    <property type="entry name" value="DUF3810"/>
    <property type="match status" value="1"/>
</dbReference>
<feature type="transmembrane region" description="Helical" evidence="1">
    <location>
        <begin position="87"/>
        <end position="109"/>
    </location>
</feature>
<gene>
    <name evidence="2" type="ORF">ICJ83_13640</name>
</gene>
<dbReference type="InterPro" id="IPR024294">
    <property type="entry name" value="DUF3810"/>
</dbReference>
<keyword evidence="1" id="KW-0812">Transmembrane</keyword>
<dbReference type="AlphaFoldDB" id="A0A8J6U9G8"/>
<evidence type="ECO:0000313" key="3">
    <source>
        <dbReference type="Proteomes" id="UP000600588"/>
    </source>
</evidence>
<evidence type="ECO:0000256" key="1">
    <source>
        <dbReference type="SAM" id="Phobius"/>
    </source>
</evidence>